<organism evidence="1 2">
    <name type="scientific">Paraglomus brasilianum</name>
    <dbReference type="NCBI Taxonomy" id="144538"/>
    <lineage>
        <taxon>Eukaryota</taxon>
        <taxon>Fungi</taxon>
        <taxon>Fungi incertae sedis</taxon>
        <taxon>Mucoromycota</taxon>
        <taxon>Glomeromycotina</taxon>
        <taxon>Glomeromycetes</taxon>
        <taxon>Paraglomerales</taxon>
        <taxon>Paraglomeraceae</taxon>
        <taxon>Paraglomus</taxon>
    </lineage>
</organism>
<protein>
    <submittedName>
        <fullName evidence="1">10606_t:CDS:1</fullName>
    </submittedName>
</protein>
<evidence type="ECO:0000313" key="2">
    <source>
        <dbReference type="Proteomes" id="UP000789739"/>
    </source>
</evidence>
<dbReference type="EMBL" id="CAJVPI010005742">
    <property type="protein sequence ID" value="CAG8675370.1"/>
    <property type="molecule type" value="Genomic_DNA"/>
</dbReference>
<name>A0A9N9EDH2_9GLOM</name>
<sequence length="134" mass="15226">CEQIGHRQFSHDSTRNLLLLPSPQQGHSDFEKMTVGHPIEDNEVLICAAYVIFGYLLNQLENKTLLVIDIDEHGALFEYDLPMPKKQLLNINSLMQLSAWNEERRGTCVVLTGTAHAKFETPLYLLPSLTSCWT</sequence>
<keyword evidence="2" id="KW-1185">Reference proteome</keyword>
<feature type="non-terminal residue" evidence="1">
    <location>
        <position position="1"/>
    </location>
</feature>
<dbReference type="AlphaFoldDB" id="A0A9N9EDH2"/>
<comment type="caution">
    <text evidence="1">The sequence shown here is derived from an EMBL/GenBank/DDBJ whole genome shotgun (WGS) entry which is preliminary data.</text>
</comment>
<accession>A0A9N9EDH2</accession>
<gene>
    <name evidence="1" type="ORF">PBRASI_LOCUS11516</name>
</gene>
<reference evidence="1" key="1">
    <citation type="submission" date="2021-06" db="EMBL/GenBank/DDBJ databases">
        <authorList>
            <person name="Kallberg Y."/>
            <person name="Tangrot J."/>
            <person name="Rosling A."/>
        </authorList>
    </citation>
    <scope>NUCLEOTIDE SEQUENCE</scope>
    <source>
        <strain evidence="1">BR232B</strain>
    </source>
</reference>
<proteinExistence type="predicted"/>
<dbReference type="Proteomes" id="UP000789739">
    <property type="component" value="Unassembled WGS sequence"/>
</dbReference>
<dbReference type="OrthoDB" id="2303713at2759"/>
<evidence type="ECO:0000313" key="1">
    <source>
        <dbReference type="EMBL" id="CAG8675370.1"/>
    </source>
</evidence>